<organism evidence="1 2">
    <name type="scientific">Puccinia coronata f. sp. avenae</name>
    <dbReference type="NCBI Taxonomy" id="200324"/>
    <lineage>
        <taxon>Eukaryota</taxon>
        <taxon>Fungi</taxon>
        <taxon>Dikarya</taxon>
        <taxon>Basidiomycota</taxon>
        <taxon>Pucciniomycotina</taxon>
        <taxon>Pucciniomycetes</taxon>
        <taxon>Pucciniales</taxon>
        <taxon>Pucciniaceae</taxon>
        <taxon>Puccinia</taxon>
    </lineage>
</organism>
<dbReference type="OrthoDB" id="8041940at2759"/>
<evidence type="ECO:0000313" key="1">
    <source>
        <dbReference type="EMBL" id="PLW07456.1"/>
    </source>
</evidence>
<proteinExistence type="predicted"/>
<dbReference type="AlphaFoldDB" id="A0A2N5S2J7"/>
<gene>
    <name evidence="1" type="ORF">PCANC_26794</name>
</gene>
<comment type="caution">
    <text evidence="1">The sequence shown here is derived from an EMBL/GenBank/DDBJ whole genome shotgun (WGS) entry which is preliminary data.</text>
</comment>
<protein>
    <submittedName>
        <fullName evidence="1">Uncharacterized protein</fullName>
    </submittedName>
</protein>
<sequence>MRRSVLHADFFLKIEGRLANVLLDTGAGAFGDVVHSTPPLSQYNVILGRDWIAANVSSTNWTSNEWVMKTPDGKTFSFFPKSSDCSPSSIHTLRTFAADPELIPLSRKAFRREMNKSNTEVFVCSVLEGSLNVLGPREAPQASFPTIFSSSEPFGSRLLKLRNEKYTKGQPRWYGPFEISKKLDNNVYILNSPDGEEYGRPVNGNNLRHVSLRSLITNDMWATPPIIAQQLRQKDARVAREALAKTKAIAKLTVPPRRLRVKFDGKFIDGGTGHPGYVTLAQPS</sequence>
<dbReference type="Proteomes" id="UP000235388">
    <property type="component" value="Unassembled WGS sequence"/>
</dbReference>
<accession>A0A2N5S2J7</accession>
<reference evidence="1 2" key="1">
    <citation type="submission" date="2017-11" db="EMBL/GenBank/DDBJ databases">
        <title>De novo assembly and phasing of dikaryotic genomes from two isolates of Puccinia coronata f. sp. avenae, the causal agent of oat crown rust.</title>
        <authorList>
            <person name="Miller M.E."/>
            <person name="Zhang Y."/>
            <person name="Omidvar V."/>
            <person name="Sperschneider J."/>
            <person name="Schwessinger B."/>
            <person name="Raley C."/>
            <person name="Palmer J.M."/>
            <person name="Garnica D."/>
            <person name="Upadhyaya N."/>
            <person name="Rathjen J."/>
            <person name="Taylor J.M."/>
            <person name="Park R.F."/>
            <person name="Dodds P.N."/>
            <person name="Hirsch C.D."/>
            <person name="Kianian S.F."/>
            <person name="Figueroa M."/>
        </authorList>
    </citation>
    <scope>NUCLEOTIDE SEQUENCE [LARGE SCALE GENOMIC DNA]</scope>
    <source>
        <strain evidence="1">12NC29</strain>
    </source>
</reference>
<name>A0A2N5S2J7_9BASI</name>
<dbReference type="EMBL" id="PGCJ01001225">
    <property type="protein sequence ID" value="PLW07456.1"/>
    <property type="molecule type" value="Genomic_DNA"/>
</dbReference>
<keyword evidence="2" id="KW-1185">Reference proteome</keyword>
<evidence type="ECO:0000313" key="2">
    <source>
        <dbReference type="Proteomes" id="UP000235388"/>
    </source>
</evidence>